<dbReference type="CDD" id="cd17932">
    <property type="entry name" value="DEXQc_UvrD"/>
    <property type="match status" value="1"/>
</dbReference>
<feature type="domain" description="UvrD-like helicase ATP-binding" evidence="13">
    <location>
        <begin position="9"/>
        <end position="285"/>
    </location>
</feature>
<dbReference type="Pfam" id="PF13361">
    <property type="entry name" value="UvrD_C"/>
    <property type="match status" value="2"/>
</dbReference>
<sequence>MSDSNDLLADLTDDQRAAVTHGEGPLLILAGAGSGKTRVITRRVAHLLRSGVRASNILAITFTNKAASEMKNRVEKLAPGNRVWVSTFHSLGARLLRQYAERLGFDRNFTIYDVDDRNKLVKDALEASGMDNVKFSPERVGGAISKAKNQLLTPPQYERTATDFFQQVVGKVYHGYEKRLRKANAMDFDDLLYLPAMALKTNEELRAELDARFKYVLIDEYQDTNSAQYQIVKQLSLNYPNLCVVGDPDQSIYKWRGSDIKIILDFERDFPDSRTITLAQNYRSTKSIIHAASVLIDHNKQRKKKDLVTDNPQGDPVRVITFDNGLDEAEGVVLRIKEAVKSGKFKYRDHAIFMRINALTRSLESAFVKHGVKFQIVKGLAFFERKENRDVLAYLRLLANPQDTVSFLRVVNEPGRGIGKVSLDKLQGFAADQEIGLLAAAGQVAKITEIRGKAVSGLRDFHRMMSDLRARLDLPPHDLVRLVLEKSGYEAMLRDSTDEDDAERLANVGELVTAAKQFWDEDNTRTITDFLEQITLASDVDGWDEQADHVSVMTLHASKGLEFPVVYVLAVEEGLLPHERSMGRDDEIEEERRLCFVGMTRAMKELYMCHARMREFRGQLNYCIPSGFLQELPRGGVEFIDPSMARNAARTAADEWRLKASSAAKDWADTGARPFIPPRKPNPELKPTIPDAPDTGLAVGVLVQHEEFGLGNVTDVSGYGALRRVKIRFPAHGEKVFAGDKIRLKVVGRKKA</sequence>
<dbReference type="Gene3D" id="3.40.50.300">
    <property type="entry name" value="P-loop containing nucleotide triphosphate hydrolases"/>
    <property type="match status" value="2"/>
</dbReference>
<dbReference type="Pfam" id="PF00580">
    <property type="entry name" value="UvrD-helicase"/>
    <property type="match status" value="1"/>
</dbReference>
<evidence type="ECO:0000256" key="9">
    <source>
        <dbReference type="ARBA" id="ARBA00034808"/>
    </source>
</evidence>
<keyword evidence="5 12" id="KW-0067">ATP-binding</keyword>
<dbReference type="PANTHER" id="PTHR11070:SF2">
    <property type="entry name" value="ATP-DEPENDENT DNA HELICASE SRS2"/>
    <property type="match status" value="1"/>
</dbReference>
<evidence type="ECO:0000259" key="14">
    <source>
        <dbReference type="PROSITE" id="PS51217"/>
    </source>
</evidence>
<dbReference type="FunFam" id="1.10.486.10:FF:000003">
    <property type="entry name" value="ATP-dependent DNA helicase"/>
    <property type="match status" value="1"/>
</dbReference>
<dbReference type="PROSITE" id="PS51217">
    <property type="entry name" value="UVRD_HELICASE_CTER"/>
    <property type="match status" value="1"/>
</dbReference>
<proteinExistence type="inferred from homology"/>
<dbReference type="GO" id="GO:0016787">
    <property type="term" value="F:hydrolase activity"/>
    <property type="evidence" value="ECO:0007669"/>
    <property type="project" value="UniProtKB-UniRule"/>
</dbReference>
<evidence type="ECO:0000313" key="15">
    <source>
        <dbReference type="EMBL" id="VTR97337.1"/>
    </source>
</evidence>
<evidence type="ECO:0000256" key="3">
    <source>
        <dbReference type="ARBA" id="ARBA00022801"/>
    </source>
</evidence>
<dbReference type="InterPro" id="IPR013986">
    <property type="entry name" value="DExx_box_DNA_helicase_dom_sf"/>
</dbReference>
<protein>
    <recommendedName>
        <fullName evidence="9">DNA 3'-5' helicase</fullName>
        <ecNumber evidence="9">5.6.2.4</ecNumber>
    </recommendedName>
    <alternativeName>
        <fullName evidence="10">DNA 3'-5' helicase II</fullName>
    </alternativeName>
</protein>
<evidence type="ECO:0000256" key="10">
    <source>
        <dbReference type="ARBA" id="ARBA00034923"/>
    </source>
</evidence>
<comment type="catalytic activity">
    <reaction evidence="11">
        <text>ATP + H2O = ADP + phosphate + H(+)</text>
        <dbReference type="Rhea" id="RHEA:13065"/>
        <dbReference type="ChEBI" id="CHEBI:15377"/>
        <dbReference type="ChEBI" id="CHEBI:15378"/>
        <dbReference type="ChEBI" id="CHEBI:30616"/>
        <dbReference type="ChEBI" id="CHEBI:43474"/>
        <dbReference type="ChEBI" id="CHEBI:456216"/>
        <dbReference type="EC" id="5.6.2.4"/>
    </reaction>
</comment>
<dbReference type="InterPro" id="IPR027417">
    <property type="entry name" value="P-loop_NTPase"/>
</dbReference>
<dbReference type="EC" id="5.6.2.4" evidence="9"/>
<evidence type="ECO:0000259" key="13">
    <source>
        <dbReference type="PROSITE" id="PS51198"/>
    </source>
</evidence>
<evidence type="ECO:0000256" key="2">
    <source>
        <dbReference type="ARBA" id="ARBA00022741"/>
    </source>
</evidence>
<name>A0A6P2D902_9BACT</name>
<dbReference type="GO" id="GO:0005524">
    <property type="term" value="F:ATP binding"/>
    <property type="evidence" value="ECO:0007669"/>
    <property type="project" value="UniProtKB-UniRule"/>
</dbReference>
<dbReference type="GO" id="GO:0033202">
    <property type="term" value="C:DNA helicase complex"/>
    <property type="evidence" value="ECO:0007669"/>
    <property type="project" value="TreeGrafter"/>
</dbReference>
<evidence type="ECO:0000256" key="8">
    <source>
        <dbReference type="ARBA" id="ARBA00034617"/>
    </source>
</evidence>
<comment type="catalytic activity">
    <reaction evidence="8">
        <text>Couples ATP hydrolysis with the unwinding of duplex DNA by translocating in the 3'-5' direction.</text>
        <dbReference type="EC" id="5.6.2.4"/>
    </reaction>
</comment>
<keyword evidence="4 12" id="KW-0347">Helicase</keyword>
<evidence type="ECO:0000256" key="4">
    <source>
        <dbReference type="ARBA" id="ARBA00022806"/>
    </source>
</evidence>
<dbReference type="FunFam" id="1.10.10.160:FF:000001">
    <property type="entry name" value="ATP-dependent DNA helicase"/>
    <property type="match status" value="1"/>
</dbReference>
<feature type="domain" description="UvrD-like helicase C-terminal" evidence="14">
    <location>
        <begin position="286"/>
        <end position="560"/>
    </location>
</feature>
<dbReference type="Gene3D" id="1.10.486.10">
    <property type="entry name" value="PCRA, domain 4"/>
    <property type="match status" value="1"/>
</dbReference>
<feature type="binding site" evidence="12">
    <location>
        <begin position="30"/>
        <end position="37"/>
    </location>
    <ligand>
        <name>ATP</name>
        <dbReference type="ChEBI" id="CHEBI:30616"/>
    </ligand>
</feature>
<accession>A0A6P2D902</accession>
<evidence type="ECO:0000256" key="12">
    <source>
        <dbReference type="PROSITE-ProRule" id="PRU00560"/>
    </source>
</evidence>
<keyword evidence="6" id="KW-0238">DNA-binding</keyword>
<evidence type="ECO:0000256" key="1">
    <source>
        <dbReference type="ARBA" id="ARBA00009922"/>
    </source>
</evidence>
<dbReference type="Proteomes" id="UP000464178">
    <property type="component" value="Chromosome"/>
</dbReference>
<evidence type="ECO:0000256" key="6">
    <source>
        <dbReference type="ARBA" id="ARBA00023125"/>
    </source>
</evidence>
<keyword evidence="16" id="KW-1185">Reference proteome</keyword>
<dbReference type="Gene3D" id="1.10.10.160">
    <property type="match status" value="1"/>
</dbReference>
<keyword evidence="7" id="KW-0413">Isomerase</keyword>
<dbReference type="GO" id="GO:0005829">
    <property type="term" value="C:cytosol"/>
    <property type="evidence" value="ECO:0007669"/>
    <property type="project" value="TreeGrafter"/>
</dbReference>
<organism evidence="15 16">
    <name type="scientific">Gemmata massiliana</name>
    <dbReference type="NCBI Taxonomy" id="1210884"/>
    <lineage>
        <taxon>Bacteria</taxon>
        <taxon>Pseudomonadati</taxon>
        <taxon>Planctomycetota</taxon>
        <taxon>Planctomycetia</taxon>
        <taxon>Gemmatales</taxon>
        <taxon>Gemmataceae</taxon>
        <taxon>Gemmata</taxon>
    </lineage>
</organism>
<evidence type="ECO:0000313" key="16">
    <source>
        <dbReference type="Proteomes" id="UP000464178"/>
    </source>
</evidence>
<evidence type="ECO:0000256" key="5">
    <source>
        <dbReference type="ARBA" id="ARBA00022840"/>
    </source>
</evidence>
<keyword evidence="2 12" id="KW-0547">Nucleotide-binding</keyword>
<dbReference type="SUPFAM" id="SSF52540">
    <property type="entry name" value="P-loop containing nucleoside triphosphate hydrolases"/>
    <property type="match status" value="1"/>
</dbReference>
<reference evidence="15 16" key="1">
    <citation type="submission" date="2019-05" db="EMBL/GenBank/DDBJ databases">
        <authorList>
            <consortium name="Science for Life Laboratories"/>
        </authorList>
    </citation>
    <scope>NUCLEOTIDE SEQUENCE [LARGE SCALE GENOMIC DNA]</scope>
    <source>
        <strain evidence="15">Soil9</strain>
    </source>
</reference>
<dbReference type="GO" id="GO:0043138">
    <property type="term" value="F:3'-5' DNA helicase activity"/>
    <property type="evidence" value="ECO:0007669"/>
    <property type="project" value="UniProtKB-EC"/>
</dbReference>
<dbReference type="KEGG" id="gms:SOIL9_07710"/>
<dbReference type="InterPro" id="IPR000212">
    <property type="entry name" value="DNA_helicase_UvrD/REP"/>
</dbReference>
<dbReference type="CDD" id="cd18807">
    <property type="entry name" value="SF1_C_UvrD"/>
    <property type="match status" value="1"/>
</dbReference>
<keyword evidence="3 12" id="KW-0378">Hydrolase</keyword>
<dbReference type="PANTHER" id="PTHR11070">
    <property type="entry name" value="UVRD / RECB / PCRA DNA HELICASE FAMILY MEMBER"/>
    <property type="match status" value="1"/>
</dbReference>
<dbReference type="InterPro" id="IPR014017">
    <property type="entry name" value="DNA_helicase_UvrD-like_C"/>
</dbReference>
<dbReference type="RefSeq" id="WP_162671158.1">
    <property type="nucleotide sequence ID" value="NZ_LR593886.1"/>
</dbReference>
<comment type="similarity">
    <text evidence="1">Belongs to the helicase family. UvrD subfamily.</text>
</comment>
<gene>
    <name evidence="15" type="ORF">SOIL9_07710</name>
</gene>
<dbReference type="InterPro" id="IPR014016">
    <property type="entry name" value="UvrD-like_ATP-bd"/>
</dbReference>
<dbReference type="PROSITE" id="PS51198">
    <property type="entry name" value="UVRD_HELICASE_ATP_BIND"/>
    <property type="match status" value="1"/>
</dbReference>
<evidence type="ECO:0000256" key="7">
    <source>
        <dbReference type="ARBA" id="ARBA00023235"/>
    </source>
</evidence>
<dbReference type="GO" id="GO:0009314">
    <property type="term" value="P:response to radiation"/>
    <property type="evidence" value="ECO:0007669"/>
    <property type="project" value="UniProtKB-ARBA"/>
</dbReference>
<dbReference type="AlphaFoldDB" id="A0A6P2D902"/>
<dbReference type="GO" id="GO:0000725">
    <property type="term" value="P:recombinational repair"/>
    <property type="evidence" value="ECO:0007669"/>
    <property type="project" value="TreeGrafter"/>
</dbReference>
<dbReference type="GO" id="GO:0003677">
    <property type="term" value="F:DNA binding"/>
    <property type="evidence" value="ECO:0007669"/>
    <property type="project" value="UniProtKB-KW"/>
</dbReference>
<evidence type="ECO:0000256" key="11">
    <source>
        <dbReference type="ARBA" id="ARBA00048988"/>
    </source>
</evidence>
<dbReference type="EMBL" id="LR593886">
    <property type="protein sequence ID" value="VTR97337.1"/>
    <property type="molecule type" value="Genomic_DNA"/>
</dbReference>